<gene>
    <name evidence="2" type="ORF">AVEN_246457_1</name>
</gene>
<keyword evidence="1" id="KW-0472">Membrane</keyword>
<evidence type="ECO:0000313" key="2">
    <source>
        <dbReference type="EMBL" id="GBM29897.1"/>
    </source>
</evidence>
<keyword evidence="3" id="KW-1185">Reference proteome</keyword>
<keyword evidence="1" id="KW-0812">Transmembrane</keyword>
<reference evidence="2 3" key="1">
    <citation type="journal article" date="2019" name="Sci. Rep.">
        <title>Orb-weaving spider Araneus ventricosus genome elucidates the spidroin gene catalogue.</title>
        <authorList>
            <person name="Kono N."/>
            <person name="Nakamura H."/>
            <person name="Ohtoshi R."/>
            <person name="Moran D.A.P."/>
            <person name="Shinohara A."/>
            <person name="Yoshida Y."/>
            <person name="Fujiwara M."/>
            <person name="Mori M."/>
            <person name="Tomita M."/>
            <person name="Arakawa K."/>
        </authorList>
    </citation>
    <scope>NUCLEOTIDE SEQUENCE [LARGE SCALE GENOMIC DNA]</scope>
</reference>
<comment type="caution">
    <text evidence="2">The sequence shown here is derived from an EMBL/GenBank/DDBJ whole genome shotgun (WGS) entry which is preliminary data.</text>
</comment>
<evidence type="ECO:0000256" key="1">
    <source>
        <dbReference type="SAM" id="Phobius"/>
    </source>
</evidence>
<proteinExistence type="predicted"/>
<dbReference type="EMBL" id="BGPR01000647">
    <property type="protein sequence ID" value="GBM29897.1"/>
    <property type="molecule type" value="Genomic_DNA"/>
</dbReference>
<protein>
    <submittedName>
        <fullName evidence="2">Uncharacterized protein</fullName>
    </submittedName>
</protein>
<feature type="transmembrane region" description="Helical" evidence="1">
    <location>
        <begin position="7"/>
        <end position="34"/>
    </location>
</feature>
<keyword evidence="1" id="KW-1133">Transmembrane helix</keyword>
<accession>A0A4Y2EMZ6</accession>
<sequence length="102" mass="11634">MLRNQCIVISTTAVISIINASGLLFGLLLTISLFEGTQHEAYHKNINYVKALLNPSKYLKNNRRKIEPQNHRKCKNVTFVDCRAVDDKKIPKEIPERDPNNG</sequence>
<name>A0A4Y2EMZ6_ARAVE</name>
<evidence type="ECO:0000313" key="3">
    <source>
        <dbReference type="Proteomes" id="UP000499080"/>
    </source>
</evidence>
<organism evidence="2 3">
    <name type="scientific">Araneus ventricosus</name>
    <name type="common">Orbweaver spider</name>
    <name type="synonym">Epeira ventricosa</name>
    <dbReference type="NCBI Taxonomy" id="182803"/>
    <lineage>
        <taxon>Eukaryota</taxon>
        <taxon>Metazoa</taxon>
        <taxon>Ecdysozoa</taxon>
        <taxon>Arthropoda</taxon>
        <taxon>Chelicerata</taxon>
        <taxon>Arachnida</taxon>
        <taxon>Araneae</taxon>
        <taxon>Araneomorphae</taxon>
        <taxon>Entelegynae</taxon>
        <taxon>Araneoidea</taxon>
        <taxon>Araneidae</taxon>
        <taxon>Araneus</taxon>
    </lineage>
</organism>
<dbReference type="AlphaFoldDB" id="A0A4Y2EMZ6"/>
<dbReference type="Proteomes" id="UP000499080">
    <property type="component" value="Unassembled WGS sequence"/>
</dbReference>